<gene>
    <name evidence="5" type="ORF">TWF481_009495</name>
</gene>
<feature type="signal peptide" evidence="3">
    <location>
        <begin position="1"/>
        <end position="20"/>
    </location>
</feature>
<comment type="subcellular location">
    <subcellularLocation>
        <location evidence="1">Cell surface</location>
    </subcellularLocation>
</comment>
<dbReference type="EMBL" id="JAVHJL010000006">
    <property type="protein sequence ID" value="KAK6501666.1"/>
    <property type="molecule type" value="Genomic_DNA"/>
</dbReference>
<feature type="compositionally biased region" description="Acidic residues" evidence="2">
    <location>
        <begin position="231"/>
        <end position="242"/>
    </location>
</feature>
<proteinExistence type="predicted"/>
<feature type="region of interest" description="Disordered" evidence="2">
    <location>
        <begin position="83"/>
        <end position="107"/>
    </location>
</feature>
<dbReference type="PANTHER" id="PTHR31492:SF14">
    <property type="entry name" value="M CELL-TYPE AGGLUTINATION PROTEIN MAM3-RELATED"/>
    <property type="match status" value="1"/>
</dbReference>
<name>A0AAV9W3Z0_9PEZI</name>
<dbReference type="InterPro" id="IPR051905">
    <property type="entry name" value="S_pombe_Mam3/Map4"/>
</dbReference>
<dbReference type="InterPro" id="IPR037524">
    <property type="entry name" value="PA14/GLEYA"/>
</dbReference>
<evidence type="ECO:0000313" key="6">
    <source>
        <dbReference type="Proteomes" id="UP001370758"/>
    </source>
</evidence>
<reference evidence="5 6" key="1">
    <citation type="submission" date="2023-08" db="EMBL/GenBank/DDBJ databases">
        <authorList>
            <person name="Palmer J.M."/>
        </authorList>
    </citation>
    <scope>NUCLEOTIDE SEQUENCE [LARGE SCALE GENOMIC DNA]</scope>
    <source>
        <strain evidence="5 6">TWF481</strain>
    </source>
</reference>
<dbReference type="GO" id="GO:0009986">
    <property type="term" value="C:cell surface"/>
    <property type="evidence" value="ECO:0007669"/>
    <property type="project" value="UniProtKB-SubCell"/>
</dbReference>
<keyword evidence="6" id="KW-1185">Reference proteome</keyword>
<dbReference type="PROSITE" id="PS51820">
    <property type="entry name" value="PA14"/>
    <property type="match status" value="2"/>
</dbReference>
<feature type="region of interest" description="Disordered" evidence="2">
    <location>
        <begin position="226"/>
        <end position="247"/>
    </location>
</feature>
<feature type="compositionally biased region" description="Acidic residues" evidence="2">
    <location>
        <begin position="158"/>
        <end position="172"/>
    </location>
</feature>
<feature type="domain" description="PA14" evidence="4">
    <location>
        <begin position="533"/>
        <end position="690"/>
    </location>
</feature>
<feature type="region of interest" description="Disordered" evidence="2">
    <location>
        <begin position="152"/>
        <end position="178"/>
    </location>
</feature>
<dbReference type="InterPro" id="IPR018871">
    <property type="entry name" value="GLEYA_adhesin_domain"/>
</dbReference>
<comment type="caution">
    <text evidence="5">The sequence shown here is derived from an EMBL/GenBank/DDBJ whole genome shotgun (WGS) entry which is preliminary data.</text>
</comment>
<evidence type="ECO:0000256" key="3">
    <source>
        <dbReference type="SAM" id="SignalP"/>
    </source>
</evidence>
<dbReference type="Gene3D" id="2.60.120.1560">
    <property type="match status" value="2"/>
</dbReference>
<accession>A0AAV9W3Z0</accession>
<evidence type="ECO:0000256" key="1">
    <source>
        <dbReference type="ARBA" id="ARBA00004241"/>
    </source>
</evidence>
<sequence length="710" mass="78065">MRVIYWTAVTALGFASSSLAAAVNRRADYGYGDEPAVSTRKPGVKGRPTVTVTQFVTNGGKMGHSTRTGDKTVTVYIVTTTRKGGKPAPTITEEEEGEDGGTVTVTNTKTKNAKPYTVYITRYVTGRKPSHSTRDGDKTVTVFVYTTKKTKPPVTVTETEEEPEEPEDEEDGGTVTVTNTKTKSAKPTVFITRYVTAGAQMGPSTTTGGDKTVTVFIRTTKKTKSPVTVTETEEEPEDDEDAGTVTVTNTKTNPKVTVTATTYVTGGSLGYSTKTGSKTDTVFLVTTSDAPRPSSKPDTSCGNAGLEVAIFNNPFLNQQEVPNKGYNVKYFTTAVPYDDTTARSIGWNGALSATKYANLYTENPPHSFKARQRHMDGPTFALMYRGYFYAPKTQEYTFYTYDVDDTFFYWLGDNVFNWSEANHNYRDARVRVRIEGGTYYPIRILYGNGGGGGEFHLDITGADGVEYVRATVDSDYLISRSCDGKAKSFPSWNTAEYGTAITGAKRPDISCGNVAGMLFVAFENIWPNQNSNNRIPGFNPNYYKTCKKAFAQGTTRIIGFAGRNGLNPYGLWAPQNVPSCPLLTMHRGFFYVPKSGHYTFHIAGIKDGGWMWFGDKAYTAWTASNYDCRYLLKTGIGGYNEDAHTVELTGGTYFPFRIMLADGGEGGTFNLEIFDNKGNFYVNKLTPTDFLVHTPCDKSAAFTRDWGRED</sequence>
<dbReference type="Pfam" id="PF10528">
    <property type="entry name" value="GLEYA"/>
    <property type="match status" value="2"/>
</dbReference>
<dbReference type="SUPFAM" id="SSF56988">
    <property type="entry name" value="Anthrax protective antigen"/>
    <property type="match status" value="1"/>
</dbReference>
<evidence type="ECO:0000256" key="2">
    <source>
        <dbReference type="SAM" id="MobiDB-lite"/>
    </source>
</evidence>
<feature type="domain" description="PA14" evidence="4">
    <location>
        <begin position="321"/>
        <end position="476"/>
    </location>
</feature>
<protein>
    <recommendedName>
        <fullName evidence="4">PA14 domain-containing protein</fullName>
    </recommendedName>
</protein>
<dbReference type="Proteomes" id="UP001370758">
    <property type="component" value="Unassembled WGS sequence"/>
</dbReference>
<keyword evidence="3" id="KW-0732">Signal</keyword>
<dbReference type="AlphaFoldDB" id="A0AAV9W3Z0"/>
<organism evidence="5 6">
    <name type="scientific">Arthrobotrys musiformis</name>
    <dbReference type="NCBI Taxonomy" id="47236"/>
    <lineage>
        <taxon>Eukaryota</taxon>
        <taxon>Fungi</taxon>
        <taxon>Dikarya</taxon>
        <taxon>Ascomycota</taxon>
        <taxon>Pezizomycotina</taxon>
        <taxon>Orbiliomycetes</taxon>
        <taxon>Orbiliales</taxon>
        <taxon>Orbiliaceae</taxon>
        <taxon>Arthrobotrys</taxon>
    </lineage>
</organism>
<dbReference type="PANTHER" id="PTHR31492">
    <property type="entry name" value="M CELL-TYPE AGGLUTINATION PROTEIN MAM3-RELATED"/>
    <property type="match status" value="1"/>
</dbReference>
<feature type="chain" id="PRO_5043765634" description="PA14 domain-containing protein" evidence="3">
    <location>
        <begin position="21"/>
        <end position="710"/>
    </location>
</feature>
<evidence type="ECO:0000313" key="5">
    <source>
        <dbReference type="EMBL" id="KAK6501666.1"/>
    </source>
</evidence>
<evidence type="ECO:0000259" key="4">
    <source>
        <dbReference type="PROSITE" id="PS51820"/>
    </source>
</evidence>